<gene>
    <name evidence="2" type="ORF">A6R68_13944</name>
</gene>
<sequence length="125" mass="14081">FIVFNDNDGSDDENDDKDKSYEPEANEVAVSIKVSLNHGTEDDFGKLENLTVEGTEVEEESEAGRESEETETKQSMKEFRCQRYGNPQGKETSQQEDGKDDIKDSDTLVLEKNDNPKTATIPQEE</sequence>
<feature type="compositionally biased region" description="Polar residues" evidence="1">
    <location>
        <begin position="116"/>
        <end position="125"/>
    </location>
</feature>
<comment type="caution">
    <text evidence="2">The sequence shown here is derived from an EMBL/GenBank/DDBJ whole genome shotgun (WGS) entry which is preliminary data.</text>
</comment>
<dbReference type="Proteomes" id="UP000092124">
    <property type="component" value="Unassembled WGS sequence"/>
</dbReference>
<feature type="region of interest" description="Disordered" evidence="1">
    <location>
        <begin position="1"/>
        <end position="24"/>
    </location>
</feature>
<evidence type="ECO:0000313" key="2">
    <source>
        <dbReference type="EMBL" id="OBS71479.1"/>
    </source>
</evidence>
<dbReference type="EMBL" id="LZPO01057135">
    <property type="protein sequence ID" value="OBS71479.1"/>
    <property type="molecule type" value="Genomic_DNA"/>
</dbReference>
<dbReference type="STRING" id="56216.A0A1A6GZR1"/>
<feature type="non-terminal residue" evidence="2">
    <location>
        <position position="125"/>
    </location>
</feature>
<keyword evidence="3" id="KW-1185">Reference proteome</keyword>
<reference evidence="2 3" key="1">
    <citation type="submission" date="2016-06" db="EMBL/GenBank/DDBJ databases">
        <title>The Draft Genome Sequence and Annotation of the Desert Woodrat Neotoma lepida.</title>
        <authorList>
            <person name="Campbell M."/>
            <person name="Oakeson K.F."/>
            <person name="Yandell M."/>
            <person name="Halpert J.R."/>
            <person name="Dearing D."/>
        </authorList>
    </citation>
    <scope>NUCLEOTIDE SEQUENCE [LARGE SCALE GENOMIC DNA]</scope>
    <source>
        <strain evidence="2">417</strain>
        <tissue evidence="2">Liver</tissue>
    </source>
</reference>
<organism evidence="2 3">
    <name type="scientific">Neotoma lepida</name>
    <name type="common">Desert woodrat</name>
    <dbReference type="NCBI Taxonomy" id="56216"/>
    <lineage>
        <taxon>Eukaryota</taxon>
        <taxon>Metazoa</taxon>
        <taxon>Chordata</taxon>
        <taxon>Craniata</taxon>
        <taxon>Vertebrata</taxon>
        <taxon>Euteleostomi</taxon>
        <taxon>Mammalia</taxon>
        <taxon>Eutheria</taxon>
        <taxon>Euarchontoglires</taxon>
        <taxon>Glires</taxon>
        <taxon>Rodentia</taxon>
        <taxon>Myomorpha</taxon>
        <taxon>Muroidea</taxon>
        <taxon>Cricetidae</taxon>
        <taxon>Neotominae</taxon>
        <taxon>Neotoma</taxon>
    </lineage>
</organism>
<feature type="non-terminal residue" evidence="2">
    <location>
        <position position="1"/>
    </location>
</feature>
<feature type="region of interest" description="Disordered" evidence="1">
    <location>
        <begin position="40"/>
        <end position="125"/>
    </location>
</feature>
<dbReference type="AlphaFoldDB" id="A0A1A6GZR1"/>
<feature type="compositionally biased region" description="Basic and acidic residues" evidence="1">
    <location>
        <begin position="62"/>
        <end position="81"/>
    </location>
</feature>
<protein>
    <submittedName>
        <fullName evidence="2">Uncharacterized protein</fullName>
    </submittedName>
</protein>
<name>A0A1A6GZR1_NEOLE</name>
<proteinExistence type="predicted"/>
<evidence type="ECO:0000313" key="3">
    <source>
        <dbReference type="Proteomes" id="UP000092124"/>
    </source>
</evidence>
<accession>A0A1A6GZR1</accession>
<feature type="compositionally biased region" description="Basic and acidic residues" evidence="1">
    <location>
        <begin position="96"/>
        <end position="115"/>
    </location>
</feature>
<evidence type="ECO:0000256" key="1">
    <source>
        <dbReference type="SAM" id="MobiDB-lite"/>
    </source>
</evidence>